<organism evidence="1 2">
    <name type="scientific">Paraburkholderia graminis</name>
    <dbReference type="NCBI Taxonomy" id="60548"/>
    <lineage>
        <taxon>Bacteria</taxon>
        <taxon>Pseudomonadati</taxon>
        <taxon>Pseudomonadota</taxon>
        <taxon>Betaproteobacteria</taxon>
        <taxon>Burkholderiales</taxon>
        <taxon>Burkholderiaceae</taxon>
        <taxon>Paraburkholderia</taxon>
    </lineage>
</organism>
<dbReference type="AlphaFoldDB" id="A0ABD5C7W4"/>
<evidence type="ECO:0000313" key="1">
    <source>
        <dbReference type="EMBL" id="MDR6201340.1"/>
    </source>
</evidence>
<dbReference type="EMBL" id="JAVIZN010000001">
    <property type="protein sequence ID" value="MDR6201340.1"/>
    <property type="molecule type" value="Genomic_DNA"/>
</dbReference>
<reference evidence="1 2" key="1">
    <citation type="submission" date="2023-08" db="EMBL/GenBank/DDBJ databases">
        <title>Genome sequencing of plant associated microbes to promote plant fitness in Sorghum bicolor and Oryza sativa.</title>
        <authorList>
            <person name="Coleman-Derr D."/>
        </authorList>
    </citation>
    <scope>NUCLEOTIDE SEQUENCE [LARGE SCALE GENOMIC DNA]</scope>
    <source>
        <strain evidence="1 2">SLBN-33</strain>
    </source>
</reference>
<dbReference type="Proteomes" id="UP001245184">
    <property type="component" value="Unassembled WGS sequence"/>
</dbReference>
<sequence>MFERALEQLDQAPQLALPLTQDHALIRPAAEYGELFSLGARQQLNQSSLTTGENKE</sequence>
<proteinExistence type="predicted"/>
<dbReference type="RefSeq" id="WP_374709649.1">
    <property type="nucleotide sequence ID" value="NZ_JAVIZN010000001.1"/>
</dbReference>
<gene>
    <name evidence="1" type="ORF">QF025_000060</name>
</gene>
<comment type="caution">
    <text evidence="1">The sequence shown here is derived from an EMBL/GenBank/DDBJ whole genome shotgun (WGS) entry which is preliminary data.</text>
</comment>
<accession>A0ABD5C7W4</accession>
<evidence type="ECO:0000313" key="2">
    <source>
        <dbReference type="Proteomes" id="UP001245184"/>
    </source>
</evidence>
<name>A0ABD5C7W4_9BURK</name>
<protein>
    <submittedName>
        <fullName evidence="1">Uncharacterized protein</fullName>
    </submittedName>
</protein>